<dbReference type="PANTHER" id="PTHR47339">
    <property type="entry name" value="CELL DIVISION CONTROL PROTEIN 24"/>
    <property type="match status" value="1"/>
</dbReference>
<dbReference type="Pfam" id="PF00621">
    <property type="entry name" value="RhoGEF"/>
    <property type="match status" value="1"/>
</dbReference>
<dbReference type="GO" id="GO:0031106">
    <property type="term" value="P:septin ring organization"/>
    <property type="evidence" value="ECO:0007669"/>
    <property type="project" value="TreeGrafter"/>
</dbReference>
<dbReference type="InterPro" id="IPR001331">
    <property type="entry name" value="GDS_CDC24_CS"/>
</dbReference>
<dbReference type="PROSITE" id="PS51745">
    <property type="entry name" value="PB1"/>
    <property type="match status" value="1"/>
</dbReference>
<sequence>MAGNNGNNGLSLKSISTTSLLNSNSNSNSNSNISTPTILNIPSPLNSNSLNNSISYGTINSNNNDNINNHNNNTLMLMNKQVTKDDSLYYICLNLKKKLENVNQLKPYLNLAYSSAEVLSENQALNLSQQQKNYSSINGSNQRQRSSSSFRSSNGSNNNNFRVSSYSNFSSISEENSSQLIPSLNTFHAGVLPANINCDPVTQLWALFQQGSPLCVIFNLIKPNNSLPVISSDDLKTCKKSIYDFILACKNHLNFDNSDLFTISNVFSNETSDLIKIIKVINQIIDLSPNVFAKPNKNNNNNEKIDEEILKINDSKSKVLKEIVETERKYVYDLEILSKYKEQLLNNNIINSDDLYMLLPNLDDILDFQRRVLISLEINSLVDSKYQRIGSIFIHAQSFFKLYIPWSVGQKAAIDFISSNSFNLKKNNNNSNLIIENDLELQSFLIKPVQRLCKYPLLLKELIKYTDQSSSSNYNELLTSLEISKSIANDINENQRRVENVEVLKKLYDKVIDWKGYNVNSFGELLFFDKVLVKDNSKNSEEREFQVYLFENIIIFFKEIFPPQQKKSSITSLKKKSQTNLLIPEIIGLELKGRISIANIYNINTINPYQLNISWSGMKDTGSFLMKFKNDEIRSNWESCIRKLIINLQDDYNNQQIQDNNLTNSINNLNLNSDRRSNGISLNSNRSSYIGRIPSDSTIPTSSSSSEKFQVHSRQKSEIHSISSKRTTQDSLQNSNKRSISESYKNSIPNNSIIVKLIYEKDLFTMMISLDINVDEFLNKVEKKVKQCGGVMKNKVKYQDEDGDFIVIQSEEDWGLVKDMLKEMGDLVLNVWVS</sequence>
<keyword evidence="6" id="KW-1185">Reference proteome</keyword>
<dbReference type="PROSITE" id="PS50010">
    <property type="entry name" value="DH_2"/>
    <property type="match status" value="1"/>
</dbReference>
<dbReference type="Gene3D" id="2.30.29.30">
    <property type="entry name" value="Pleckstrin-homology domain (PH domain)/Phosphotyrosine-binding domain (PTB)"/>
    <property type="match status" value="1"/>
</dbReference>
<accession>A0A9P8PW91</accession>
<dbReference type="InterPro" id="IPR053793">
    <property type="entry name" value="PB1-like"/>
</dbReference>
<dbReference type="Pfam" id="PF00564">
    <property type="entry name" value="PB1"/>
    <property type="match status" value="1"/>
</dbReference>
<dbReference type="GO" id="GO:0005737">
    <property type="term" value="C:cytoplasm"/>
    <property type="evidence" value="ECO:0007669"/>
    <property type="project" value="TreeGrafter"/>
</dbReference>
<dbReference type="InterPro" id="IPR053026">
    <property type="entry name" value="CDC42_GEF"/>
</dbReference>
<dbReference type="CDD" id="cd13246">
    <property type="entry name" value="PH_Scd1"/>
    <property type="match status" value="1"/>
</dbReference>
<dbReference type="SMART" id="SM00666">
    <property type="entry name" value="PB1"/>
    <property type="match status" value="1"/>
</dbReference>
<dbReference type="GO" id="GO:0000935">
    <property type="term" value="C:division septum"/>
    <property type="evidence" value="ECO:0007669"/>
    <property type="project" value="TreeGrafter"/>
</dbReference>
<dbReference type="GO" id="GO:0005085">
    <property type="term" value="F:guanyl-nucleotide exchange factor activity"/>
    <property type="evidence" value="ECO:0007669"/>
    <property type="project" value="InterPro"/>
</dbReference>
<dbReference type="PROSITE" id="PS00741">
    <property type="entry name" value="DH_1"/>
    <property type="match status" value="1"/>
</dbReference>
<dbReference type="GO" id="GO:0043332">
    <property type="term" value="C:mating projection tip"/>
    <property type="evidence" value="ECO:0007669"/>
    <property type="project" value="TreeGrafter"/>
</dbReference>
<dbReference type="AlphaFoldDB" id="A0A9P8PW91"/>
<dbReference type="SUPFAM" id="SSF54277">
    <property type="entry name" value="CAD &amp; PB1 domains"/>
    <property type="match status" value="1"/>
</dbReference>
<dbReference type="OrthoDB" id="1594986at2759"/>
<dbReference type="InterPro" id="IPR035899">
    <property type="entry name" value="DBL_dom_sf"/>
</dbReference>
<dbReference type="SUPFAM" id="SSF48065">
    <property type="entry name" value="DBL homology domain (DH-domain)"/>
    <property type="match status" value="1"/>
</dbReference>
<gene>
    <name evidence="5" type="ORF">WICMUC_000921</name>
</gene>
<dbReference type="Gene3D" id="1.20.900.10">
    <property type="entry name" value="Dbl homology (DH) domain"/>
    <property type="match status" value="1"/>
</dbReference>
<feature type="domain" description="DH" evidence="3">
    <location>
        <begin position="315"/>
        <end position="494"/>
    </location>
</feature>
<feature type="region of interest" description="Disordered" evidence="1">
    <location>
        <begin position="132"/>
        <end position="156"/>
    </location>
</feature>
<dbReference type="Pfam" id="PF15411">
    <property type="entry name" value="PH_10"/>
    <property type="match status" value="1"/>
</dbReference>
<feature type="region of interest" description="Disordered" evidence="1">
    <location>
        <begin position="691"/>
        <end position="743"/>
    </location>
</feature>
<dbReference type="SUPFAM" id="SSF50729">
    <property type="entry name" value="PH domain-like"/>
    <property type="match status" value="1"/>
</dbReference>
<evidence type="ECO:0000259" key="4">
    <source>
        <dbReference type="PROSITE" id="PS51745"/>
    </source>
</evidence>
<organism evidence="5 6">
    <name type="scientific">Wickerhamomyces mucosus</name>
    <dbReference type="NCBI Taxonomy" id="1378264"/>
    <lineage>
        <taxon>Eukaryota</taxon>
        <taxon>Fungi</taxon>
        <taxon>Dikarya</taxon>
        <taxon>Ascomycota</taxon>
        <taxon>Saccharomycotina</taxon>
        <taxon>Saccharomycetes</taxon>
        <taxon>Phaffomycetales</taxon>
        <taxon>Wickerhamomycetaceae</taxon>
        <taxon>Wickerhamomyces</taxon>
    </lineage>
</organism>
<reference evidence="5" key="2">
    <citation type="submission" date="2021-01" db="EMBL/GenBank/DDBJ databases">
        <authorList>
            <person name="Schikora-Tamarit M.A."/>
        </authorList>
    </citation>
    <scope>NUCLEOTIDE SEQUENCE</scope>
    <source>
        <strain evidence="5">CBS6341</strain>
    </source>
</reference>
<evidence type="ECO:0000259" key="3">
    <source>
        <dbReference type="PROSITE" id="PS50010"/>
    </source>
</evidence>
<evidence type="ECO:0008006" key="7">
    <source>
        <dbReference type="Google" id="ProtNLM"/>
    </source>
</evidence>
<dbReference type="InterPro" id="IPR033511">
    <property type="entry name" value="Cdc24/Scd1_PH_dom"/>
</dbReference>
<feature type="compositionally biased region" description="Low complexity" evidence="1">
    <location>
        <begin position="135"/>
        <end position="156"/>
    </location>
</feature>
<dbReference type="Gene3D" id="3.10.20.90">
    <property type="entry name" value="Phosphatidylinositol 3-kinase Catalytic Subunit, Chain A, domain 1"/>
    <property type="match status" value="1"/>
</dbReference>
<dbReference type="EMBL" id="JAEUBF010000268">
    <property type="protein sequence ID" value="KAH3679588.1"/>
    <property type="molecule type" value="Genomic_DNA"/>
</dbReference>
<dbReference type="InterPro" id="IPR011993">
    <property type="entry name" value="PH-like_dom_sf"/>
</dbReference>
<dbReference type="GO" id="GO:0005634">
    <property type="term" value="C:nucleus"/>
    <property type="evidence" value="ECO:0007669"/>
    <property type="project" value="TreeGrafter"/>
</dbReference>
<feature type="compositionally biased region" description="Polar residues" evidence="1">
    <location>
        <begin position="720"/>
        <end position="743"/>
    </location>
</feature>
<dbReference type="CDD" id="cd00160">
    <property type="entry name" value="RhoGEF"/>
    <property type="match status" value="1"/>
</dbReference>
<dbReference type="CDD" id="cd05992">
    <property type="entry name" value="PB1"/>
    <property type="match status" value="1"/>
</dbReference>
<evidence type="ECO:0000313" key="6">
    <source>
        <dbReference type="Proteomes" id="UP000769528"/>
    </source>
</evidence>
<proteinExistence type="predicted"/>
<dbReference type="InterPro" id="IPR010481">
    <property type="entry name" value="Cdc24/Scd1_N"/>
</dbReference>
<name>A0A9P8PW91_9ASCO</name>
<evidence type="ECO:0000256" key="1">
    <source>
        <dbReference type="SAM" id="MobiDB-lite"/>
    </source>
</evidence>
<protein>
    <recommendedName>
        <fullName evidence="7">DH domain-containing protein</fullName>
    </recommendedName>
</protein>
<feature type="domain" description="PB1" evidence="4">
    <location>
        <begin position="752"/>
        <end position="834"/>
    </location>
</feature>
<comment type="caution">
    <text evidence="5">The sequence shown here is derived from an EMBL/GenBank/DDBJ whole genome shotgun (WGS) entry which is preliminary data.</text>
</comment>
<feature type="compositionally biased region" description="Low complexity" evidence="1">
    <location>
        <begin position="693"/>
        <end position="706"/>
    </location>
</feature>
<dbReference type="Pfam" id="PF06395">
    <property type="entry name" value="CDC24"/>
    <property type="match status" value="1"/>
</dbReference>
<dbReference type="GO" id="GO:0035556">
    <property type="term" value="P:intracellular signal transduction"/>
    <property type="evidence" value="ECO:0007669"/>
    <property type="project" value="InterPro"/>
</dbReference>
<dbReference type="SMART" id="SM00325">
    <property type="entry name" value="RhoGEF"/>
    <property type="match status" value="1"/>
</dbReference>
<reference evidence="5" key="1">
    <citation type="journal article" date="2021" name="Open Biol.">
        <title>Shared evolutionary footprints suggest mitochondrial oxidative damage underlies multiple complex I losses in fungi.</title>
        <authorList>
            <person name="Schikora-Tamarit M.A."/>
            <person name="Marcet-Houben M."/>
            <person name="Nosek J."/>
            <person name="Gabaldon T."/>
        </authorList>
    </citation>
    <scope>NUCLEOTIDE SEQUENCE</scope>
    <source>
        <strain evidence="5">CBS6341</strain>
    </source>
</reference>
<feature type="domain" description="PH" evidence="2">
    <location>
        <begin position="518"/>
        <end position="646"/>
    </location>
</feature>
<dbReference type="InterPro" id="IPR000270">
    <property type="entry name" value="PB1_dom"/>
</dbReference>
<dbReference type="InterPro" id="IPR000219">
    <property type="entry name" value="DH_dom"/>
</dbReference>
<evidence type="ECO:0000259" key="2">
    <source>
        <dbReference type="PROSITE" id="PS50003"/>
    </source>
</evidence>
<dbReference type="InterPro" id="IPR001849">
    <property type="entry name" value="PH_domain"/>
</dbReference>
<evidence type="ECO:0000313" key="5">
    <source>
        <dbReference type="EMBL" id="KAH3679588.1"/>
    </source>
</evidence>
<dbReference type="GO" id="GO:0030010">
    <property type="term" value="P:establishment of cell polarity"/>
    <property type="evidence" value="ECO:0007669"/>
    <property type="project" value="TreeGrafter"/>
</dbReference>
<dbReference type="PROSITE" id="PS50003">
    <property type="entry name" value="PH_DOMAIN"/>
    <property type="match status" value="1"/>
</dbReference>
<dbReference type="Proteomes" id="UP000769528">
    <property type="component" value="Unassembled WGS sequence"/>
</dbReference>
<dbReference type="PANTHER" id="PTHR47339:SF1">
    <property type="entry name" value="CELL DIVISION CONTROL PROTEIN 24"/>
    <property type="match status" value="1"/>
</dbReference>